<dbReference type="EMBL" id="QEWJ01000166">
    <property type="protein sequence ID" value="RXX16296.1"/>
    <property type="molecule type" value="Genomic_DNA"/>
</dbReference>
<dbReference type="AlphaFoldDB" id="A0A4Q2FFM3"/>
<feature type="compositionally biased region" description="Polar residues" evidence="1">
    <location>
        <begin position="68"/>
        <end position="78"/>
    </location>
</feature>
<evidence type="ECO:0000256" key="1">
    <source>
        <dbReference type="SAM" id="MobiDB-lite"/>
    </source>
</evidence>
<feature type="region of interest" description="Disordered" evidence="1">
    <location>
        <begin position="18"/>
        <end position="96"/>
    </location>
</feature>
<evidence type="ECO:0000313" key="3">
    <source>
        <dbReference type="Proteomes" id="UP000289485"/>
    </source>
</evidence>
<dbReference type="Proteomes" id="UP000289485">
    <property type="component" value="Unassembled WGS sequence"/>
</dbReference>
<gene>
    <name evidence="2" type="ORF">DF216_10850</name>
</gene>
<comment type="caution">
    <text evidence="2">The sequence shown here is derived from an EMBL/GenBank/DDBJ whole genome shotgun (WGS) entry which is preliminary data.</text>
</comment>
<feature type="non-terminal residue" evidence="2">
    <location>
        <position position="1"/>
    </location>
</feature>
<organism evidence="2 3">
    <name type="scientific">Streptococcus oralis</name>
    <dbReference type="NCBI Taxonomy" id="1303"/>
    <lineage>
        <taxon>Bacteria</taxon>
        <taxon>Bacillati</taxon>
        <taxon>Bacillota</taxon>
        <taxon>Bacilli</taxon>
        <taxon>Lactobacillales</taxon>
        <taxon>Streptococcaceae</taxon>
        <taxon>Streptococcus</taxon>
    </lineage>
</organism>
<proteinExistence type="predicted"/>
<protein>
    <submittedName>
        <fullName evidence="2">Uncharacterized protein</fullName>
    </submittedName>
</protein>
<evidence type="ECO:0000313" key="2">
    <source>
        <dbReference type="EMBL" id="RXX16296.1"/>
    </source>
</evidence>
<name>A0A4Q2FFM3_STROR</name>
<accession>A0A4Q2FFM3</accession>
<sequence length="96" mass="10256">SIHQTTLLAQSWEDGGWSSGCSVKEAQKPTNSSTCGGRTLTPLESDPSTEGGKRLPGRRIRGAKALWHSSNRRVSGCSTPHLEGDGSLLPGRAWKQ</sequence>
<reference evidence="2 3" key="1">
    <citation type="submission" date="2018-05" db="EMBL/GenBank/DDBJ databases">
        <title>Streptococcus from otitis media.</title>
        <authorList>
            <person name="Wayes A.M."/>
            <person name="Jakubovics N.S."/>
        </authorList>
    </citation>
    <scope>NUCLEOTIDE SEQUENCE [LARGE SCALE GENOMIC DNA]</scope>
    <source>
        <strain evidence="2 3">NU43</strain>
    </source>
</reference>